<sequence length="74" mass="7858">VLHLLPAMPQLFRTLREFIATVSPRVSRPLGAPYIMTSPSSNPVVSTVTGDNGALSNGTAGEATQEVRPESIPR</sequence>
<reference evidence="2 3" key="1">
    <citation type="journal article" date="2021" name="Nat. Plants">
        <title>The Taxus genome provides insights into paclitaxel biosynthesis.</title>
        <authorList>
            <person name="Xiong X."/>
            <person name="Gou J."/>
            <person name="Liao Q."/>
            <person name="Li Y."/>
            <person name="Zhou Q."/>
            <person name="Bi G."/>
            <person name="Li C."/>
            <person name="Du R."/>
            <person name="Wang X."/>
            <person name="Sun T."/>
            <person name="Guo L."/>
            <person name="Liang H."/>
            <person name="Lu P."/>
            <person name="Wu Y."/>
            <person name="Zhang Z."/>
            <person name="Ro D.K."/>
            <person name="Shang Y."/>
            <person name="Huang S."/>
            <person name="Yan J."/>
        </authorList>
    </citation>
    <scope>NUCLEOTIDE SEQUENCE [LARGE SCALE GENOMIC DNA]</scope>
    <source>
        <strain evidence="2">Ta-2019</strain>
    </source>
</reference>
<organism evidence="2 3">
    <name type="scientific">Taxus chinensis</name>
    <name type="common">Chinese yew</name>
    <name type="synonym">Taxus wallichiana var. chinensis</name>
    <dbReference type="NCBI Taxonomy" id="29808"/>
    <lineage>
        <taxon>Eukaryota</taxon>
        <taxon>Viridiplantae</taxon>
        <taxon>Streptophyta</taxon>
        <taxon>Embryophyta</taxon>
        <taxon>Tracheophyta</taxon>
        <taxon>Spermatophyta</taxon>
        <taxon>Pinopsida</taxon>
        <taxon>Pinidae</taxon>
        <taxon>Conifers II</taxon>
        <taxon>Cupressales</taxon>
        <taxon>Taxaceae</taxon>
        <taxon>Taxus</taxon>
    </lineage>
</organism>
<proteinExistence type="predicted"/>
<name>A0AA38GL38_TAXCH</name>
<accession>A0AA38GL38</accession>
<gene>
    <name evidence="2" type="ORF">KI387_018484</name>
</gene>
<feature type="compositionally biased region" description="Basic and acidic residues" evidence="1">
    <location>
        <begin position="65"/>
        <end position="74"/>
    </location>
</feature>
<evidence type="ECO:0000256" key="1">
    <source>
        <dbReference type="SAM" id="MobiDB-lite"/>
    </source>
</evidence>
<keyword evidence="3" id="KW-1185">Reference proteome</keyword>
<comment type="caution">
    <text evidence="2">The sequence shown here is derived from an EMBL/GenBank/DDBJ whole genome shotgun (WGS) entry which is preliminary data.</text>
</comment>
<feature type="region of interest" description="Disordered" evidence="1">
    <location>
        <begin position="49"/>
        <end position="74"/>
    </location>
</feature>
<feature type="non-terminal residue" evidence="2">
    <location>
        <position position="1"/>
    </location>
</feature>
<evidence type="ECO:0000313" key="2">
    <source>
        <dbReference type="EMBL" id="KAH9323845.1"/>
    </source>
</evidence>
<dbReference type="AlphaFoldDB" id="A0AA38GL38"/>
<evidence type="ECO:0000313" key="3">
    <source>
        <dbReference type="Proteomes" id="UP000824469"/>
    </source>
</evidence>
<dbReference type="Proteomes" id="UP000824469">
    <property type="component" value="Unassembled WGS sequence"/>
</dbReference>
<protein>
    <submittedName>
        <fullName evidence="2">Uncharacterized protein</fullName>
    </submittedName>
</protein>
<dbReference type="EMBL" id="JAHRHJ020000003">
    <property type="protein sequence ID" value="KAH9323845.1"/>
    <property type="molecule type" value="Genomic_DNA"/>
</dbReference>
<feature type="non-terminal residue" evidence="2">
    <location>
        <position position="74"/>
    </location>
</feature>